<organism evidence="2 3">
    <name type="scientific">Nitzschia inconspicua</name>
    <dbReference type="NCBI Taxonomy" id="303405"/>
    <lineage>
        <taxon>Eukaryota</taxon>
        <taxon>Sar</taxon>
        <taxon>Stramenopiles</taxon>
        <taxon>Ochrophyta</taxon>
        <taxon>Bacillariophyta</taxon>
        <taxon>Bacillariophyceae</taxon>
        <taxon>Bacillariophycidae</taxon>
        <taxon>Bacillariales</taxon>
        <taxon>Bacillariaceae</taxon>
        <taxon>Nitzschia</taxon>
    </lineage>
</organism>
<protein>
    <submittedName>
        <fullName evidence="2">Uncharacterized protein</fullName>
    </submittedName>
</protein>
<reference evidence="2" key="2">
    <citation type="submission" date="2021-04" db="EMBL/GenBank/DDBJ databases">
        <authorList>
            <person name="Podell S."/>
        </authorList>
    </citation>
    <scope>NUCLEOTIDE SEQUENCE</scope>
    <source>
        <strain evidence="2">Hildebrandi</strain>
    </source>
</reference>
<accession>A0A9K3M2F0</accession>
<feature type="region of interest" description="Disordered" evidence="1">
    <location>
        <begin position="39"/>
        <end position="78"/>
    </location>
</feature>
<keyword evidence="3" id="KW-1185">Reference proteome</keyword>
<comment type="caution">
    <text evidence="2">The sequence shown here is derived from an EMBL/GenBank/DDBJ whole genome shotgun (WGS) entry which is preliminary data.</text>
</comment>
<evidence type="ECO:0000256" key="1">
    <source>
        <dbReference type="SAM" id="MobiDB-lite"/>
    </source>
</evidence>
<gene>
    <name evidence="2" type="ORF">IV203_018632</name>
</gene>
<dbReference type="Proteomes" id="UP000693970">
    <property type="component" value="Unassembled WGS sequence"/>
</dbReference>
<dbReference type="OrthoDB" id="55813at2759"/>
<name>A0A9K3M2F0_9STRA</name>
<dbReference type="AlphaFoldDB" id="A0A9K3M2F0"/>
<dbReference type="EMBL" id="JAGRRH010000003">
    <property type="protein sequence ID" value="KAG7372489.1"/>
    <property type="molecule type" value="Genomic_DNA"/>
</dbReference>
<feature type="region of interest" description="Disordered" evidence="1">
    <location>
        <begin position="96"/>
        <end position="127"/>
    </location>
</feature>
<proteinExistence type="predicted"/>
<sequence>MAMTGNVPATPCTQALMGLTRMKLEDTWHYYDREAQVPNANAQSPLLPPKQCNDREVDEDESSSIFQTPSTTRRRKLSFVVTPPRLGKLNIESEEAEMQENLASSSQPENSEQRSSNTFGRKRSRDVSVAAPTAGILPPMLPASPEFFAPALPTSTFGRRLLPIHSPIAGISGLLNMEFVAKLKEEEGCNVTEERRPSSQMAIVQHRESFLARHAFPVLEDEEDLERNRTFDGTLPCTRALKMRRRIREEDYDSLLRAERELLS</sequence>
<reference evidence="2" key="1">
    <citation type="journal article" date="2021" name="Sci. Rep.">
        <title>Diploid genomic architecture of Nitzschia inconspicua, an elite biomass production diatom.</title>
        <authorList>
            <person name="Oliver A."/>
            <person name="Podell S."/>
            <person name="Pinowska A."/>
            <person name="Traller J.C."/>
            <person name="Smith S.R."/>
            <person name="McClure R."/>
            <person name="Beliaev A."/>
            <person name="Bohutskyi P."/>
            <person name="Hill E.A."/>
            <person name="Rabines A."/>
            <person name="Zheng H."/>
            <person name="Allen L.Z."/>
            <person name="Kuo A."/>
            <person name="Grigoriev I.V."/>
            <person name="Allen A.E."/>
            <person name="Hazlebeck D."/>
            <person name="Allen E.E."/>
        </authorList>
    </citation>
    <scope>NUCLEOTIDE SEQUENCE</scope>
    <source>
        <strain evidence="2">Hildebrandi</strain>
    </source>
</reference>
<evidence type="ECO:0000313" key="2">
    <source>
        <dbReference type="EMBL" id="KAG7372489.1"/>
    </source>
</evidence>
<feature type="compositionally biased region" description="Polar residues" evidence="1">
    <location>
        <begin position="101"/>
        <end position="119"/>
    </location>
</feature>
<evidence type="ECO:0000313" key="3">
    <source>
        <dbReference type="Proteomes" id="UP000693970"/>
    </source>
</evidence>